<dbReference type="OrthoDB" id="2574468at2759"/>
<name>A0A5C3R0U5_9AGAR</name>
<gene>
    <name evidence="2" type="ORF">BDV98DRAFT_41624</name>
</gene>
<accession>A0A5C3R0U5</accession>
<evidence type="ECO:0000313" key="3">
    <source>
        <dbReference type="Proteomes" id="UP000305067"/>
    </source>
</evidence>
<proteinExistence type="predicted"/>
<dbReference type="AlphaFoldDB" id="A0A5C3R0U5"/>
<protein>
    <submittedName>
        <fullName evidence="2">Uncharacterized protein</fullName>
    </submittedName>
</protein>
<reference evidence="2 3" key="1">
    <citation type="journal article" date="2019" name="Nat. Ecol. Evol.">
        <title>Megaphylogeny resolves global patterns of mushroom evolution.</title>
        <authorList>
            <person name="Varga T."/>
            <person name="Krizsan K."/>
            <person name="Foldi C."/>
            <person name="Dima B."/>
            <person name="Sanchez-Garcia M."/>
            <person name="Sanchez-Ramirez S."/>
            <person name="Szollosi G.J."/>
            <person name="Szarkandi J.G."/>
            <person name="Papp V."/>
            <person name="Albert L."/>
            <person name="Andreopoulos W."/>
            <person name="Angelini C."/>
            <person name="Antonin V."/>
            <person name="Barry K.W."/>
            <person name="Bougher N.L."/>
            <person name="Buchanan P."/>
            <person name="Buyck B."/>
            <person name="Bense V."/>
            <person name="Catcheside P."/>
            <person name="Chovatia M."/>
            <person name="Cooper J."/>
            <person name="Damon W."/>
            <person name="Desjardin D."/>
            <person name="Finy P."/>
            <person name="Geml J."/>
            <person name="Haridas S."/>
            <person name="Hughes K."/>
            <person name="Justo A."/>
            <person name="Karasinski D."/>
            <person name="Kautmanova I."/>
            <person name="Kiss B."/>
            <person name="Kocsube S."/>
            <person name="Kotiranta H."/>
            <person name="LaButti K.M."/>
            <person name="Lechner B.E."/>
            <person name="Liimatainen K."/>
            <person name="Lipzen A."/>
            <person name="Lukacs Z."/>
            <person name="Mihaltcheva S."/>
            <person name="Morgado L.N."/>
            <person name="Niskanen T."/>
            <person name="Noordeloos M.E."/>
            <person name="Ohm R.A."/>
            <person name="Ortiz-Santana B."/>
            <person name="Ovrebo C."/>
            <person name="Racz N."/>
            <person name="Riley R."/>
            <person name="Savchenko A."/>
            <person name="Shiryaev A."/>
            <person name="Soop K."/>
            <person name="Spirin V."/>
            <person name="Szebenyi C."/>
            <person name="Tomsovsky M."/>
            <person name="Tulloss R.E."/>
            <person name="Uehling J."/>
            <person name="Grigoriev I.V."/>
            <person name="Vagvolgyi C."/>
            <person name="Papp T."/>
            <person name="Martin F.M."/>
            <person name="Miettinen O."/>
            <person name="Hibbett D.S."/>
            <person name="Nagy L.G."/>
        </authorList>
    </citation>
    <scope>NUCLEOTIDE SEQUENCE [LARGE SCALE GENOMIC DNA]</scope>
    <source>
        <strain evidence="2 3">CBS 309.79</strain>
    </source>
</reference>
<evidence type="ECO:0000256" key="1">
    <source>
        <dbReference type="SAM" id="MobiDB-lite"/>
    </source>
</evidence>
<evidence type="ECO:0000313" key="2">
    <source>
        <dbReference type="EMBL" id="TFL07886.1"/>
    </source>
</evidence>
<dbReference type="Proteomes" id="UP000305067">
    <property type="component" value="Unassembled WGS sequence"/>
</dbReference>
<feature type="compositionally biased region" description="Low complexity" evidence="1">
    <location>
        <begin position="59"/>
        <end position="75"/>
    </location>
</feature>
<organism evidence="2 3">
    <name type="scientific">Pterulicium gracile</name>
    <dbReference type="NCBI Taxonomy" id="1884261"/>
    <lineage>
        <taxon>Eukaryota</taxon>
        <taxon>Fungi</taxon>
        <taxon>Dikarya</taxon>
        <taxon>Basidiomycota</taxon>
        <taxon>Agaricomycotina</taxon>
        <taxon>Agaricomycetes</taxon>
        <taxon>Agaricomycetidae</taxon>
        <taxon>Agaricales</taxon>
        <taxon>Pleurotineae</taxon>
        <taxon>Pterulaceae</taxon>
        <taxon>Pterulicium</taxon>
    </lineage>
</organism>
<dbReference type="EMBL" id="ML178814">
    <property type="protein sequence ID" value="TFL07886.1"/>
    <property type="molecule type" value="Genomic_DNA"/>
</dbReference>
<keyword evidence="3" id="KW-1185">Reference proteome</keyword>
<sequence length="160" mass="17074">MAVKRKFIADSDDVTALSAKQLKLVPFPHYEPDLDVSMAVDDAPTSASSSFLHHTRQTSNVSSIASSASSSSPNSTYPHLQPNQENATQDHDMQVLTLDGSTPPLIKVGLLQPSAGFQHHGSQCSQVPKLRVACASGVNGTRSMWSFCEQCGAISMVDSD</sequence>
<feature type="compositionally biased region" description="Polar residues" evidence="1">
    <location>
        <begin position="76"/>
        <end position="87"/>
    </location>
</feature>
<feature type="region of interest" description="Disordered" evidence="1">
    <location>
        <begin position="45"/>
        <end position="92"/>
    </location>
</feature>